<dbReference type="SUPFAM" id="SSF51735">
    <property type="entry name" value="NAD(P)-binding Rossmann-fold domains"/>
    <property type="match status" value="1"/>
</dbReference>
<reference evidence="3 4" key="1">
    <citation type="journal article" date="2012" name="J. Bacteriol.">
        <title>Genome sequence of benzo(a)pyrene-degrading bacterium Novosphingobium pentaromativorans US6-1.</title>
        <authorList>
            <person name="Luo Y.R."/>
            <person name="Kang S.G."/>
            <person name="Kim S.J."/>
            <person name="Kim M.R."/>
            <person name="Li N."/>
            <person name="Lee J.H."/>
            <person name="Kwon K.K."/>
        </authorList>
    </citation>
    <scope>NUCLEOTIDE SEQUENCE [LARGE SCALE GENOMIC DNA]</scope>
    <source>
        <strain evidence="3 4">US6-1</strain>
    </source>
</reference>
<dbReference type="InterPro" id="IPR002347">
    <property type="entry name" value="SDR_fam"/>
</dbReference>
<dbReference type="KEGG" id="npn:JI59_21605"/>
<evidence type="ECO:0008006" key="5">
    <source>
        <dbReference type="Google" id="ProtNLM"/>
    </source>
</evidence>
<evidence type="ECO:0000313" key="4">
    <source>
        <dbReference type="Proteomes" id="UP000004030"/>
    </source>
</evidence>
<dbReference type="PATRIC" id="fig|1088721.3.peg.3434"/>
<dbReference type="AlphaFoldDB" id="G6EGE6"/>
<evidence type="ECO:0000256" key="2">
    <source>
        <dbReference type="ARBA" id="ARBA00023002"/>
    </source>
</evidence>
<accession>G6EGE6</accession>
<dbReference type="EMBL" id="AGFM01000055">
    <property type="protein sequence ID" value="EHJ59597.1"/>
    <property type="molecule type" value="Genomic_DNA"/>
</dbReference>
<gene>
    <name evidence="3" type="ORF">NSU_3480</name>
</gene>
<dbReference type="Proteomes" id="UP000004030">
    <property type="component" value="Unassembled WGS sequence"/>
</dbReference>
<evidence type="ECO:0000256" key="1">
    <source>
        <dbReference type="ARBA" id="ARBA00022857"/>
    </source>
</evidence>
<dbReference type="PRINTS" id="PR00081">
    <property type="entry name" value="GDHRDH"/>
</dbReference>
<dbReference type="eggNOG" id="COG1028">
    <property type="taxonomic scope" value="Bacteria"/>
</dbReference>
<keyword evidence="4" id="KW-1185">Reference proteome</keyword>
<dbReference type="GO" id="GO:0008670">
    <property type="term" value="F:2,4-dienoyl-CoA reductase (NADPH) activity"/>
    <property type="evidence" value="ECO:0007669"/>
    <property type="project" value="InterPro"/>
</dbReference>
<organism evidence="3 4">
    <name type="scientific">Novosphingobium pentaromativorans US6-1</name>
    <dbReference type="NCBI Taxonomy" id="1088721"/>
    <lineage>
        <taxon>Bacteria</taxon>
        <taxon>Pseudomonadati</taxon>
        <taxon>Pseudomonadota</taxon>
        <taxon>Alphaproteobacteria</taxon>
        <taxon>Sphingomonadales</taxon>
        <taxon>Sphingomonadaceae</taxon>
        <taxon>Novosphingobium</taxon>
    </lineage>
</organism>
<dbReference type="Pfam" id="PF13561">
    <property type="entry name" value="adh_short_C2"/>
    <property type="match status" value="1"/>
</dbReference>
<keyword evidence="2" id="KW-0560">Oxidoreductase</keyword>
<dbReference type="OrthoDB" id="286404at2"/>
<keyword evidence="1" id="KW-0521">NADP</keyword>
<dbReference type="GO" id="GO:0009062">
    <property type="term" value="P:fatty acid catabolic process"/>
    <property type="evidence" value="ECO:0007669"/>
    <property type="project" value="InterPro"/>
</dbReference>
<dbReference type="Gene3D" id="3.40.50.720">
    <property type="entry name" value="NAD(P)-binding Rossmann-like Domain"/>
    <property type="match status" value="1"/>
</dbReference>
<protein>
    <recommendedName>
        <fullName evidence="5">Short-chain dehydrogenase/reductase SDR</fullName>
    </recommendedName>
</protein>
<comment type="caution">
    <text evidence="3">The sequence shown here is derived from an EMBL/GenBank/DDBJ whole genome shotgun (WGS) entry which is preliminary data.</text>
</comment>
<sequence length="295" mass="31446">MRDLMFRPDLMKGMRILVAGGGTGIGEAMADAYATLGASVYLAGRRAEVVERTAARLEAETGSYARGFACDVRDPDQVRSLVERCWQDGGPIHGLMNSAAGNFISRTEDLSPNAFNAITDIAFRGAFYLTQECGKRWIAEGVRGTVVSVLASWIWNGGPFAVPAAMAKGGIEIMSKSLASEWGKHGIRLHTIAPGIFKTEGSQTRLDPLVKHGWNPCGNPLGRLGELSELANAGVFLMAPGCEFMNGQAIAVDGGAWLANGGNFMALSDVDDEGWKGIKDYARGATDAQKSERSV</sequence>
<dbReference type="PANTHER" id="PTHR43296">
    <property type="entry name" value="PEROXISOMAL 2,4-DIENOYL-COA REDUCTASE"/>
    <property type="match status" value="1"/>
</dbReference>
<dbReference type="PANTHER" id="PTHR43296:SF2">
    <property type="entry name" value="PEROXISOMAL 2,4-DIENOYL-COA REDUCTASE [(3E)-ENOYL-COA-PRODUCING]"/>
    <property type="match status" value="1"/>
</dbReference>
<proteinExistence type="predicted"/>
<dbReference type="InterPro" id="IPR036291">
    <property type="entry name" value="NAD(P)-bd_dom_sf"/>
</dbReference>
<name>G6EGE6_9SPHN</name>
<dbReference type="InterPro" id="IPR045017">
    <property type="entry name" value="DECR2-like"/>
</dbReference>
<evidence type="ECO:0000313" key="3">
    <source>
        <dbReference type="EMBL" id="EHJ59597.1"/>
    </source>
</evidence>